<reference evidence="7" key="2">
    <citation type="submission" date="2021-04" db="EMBL/GenBank/DDBJ databases">
        <authorList>
            <person name="Gilroy R."/>
        </authorList>
    </citation>
    <scope>NUCLEOTIDE SEQUENCE</scope>
    <source>
        <strain evidence="7">CHK178-16964</strain>
    </source>
</reference>
<dbReference type="Proteomes" id="UP000823900">
    <property type="component" value="Unassembled WGS sequence"/>
</dbReference>
<dbReference type="PANTHER" id="PTHR43652">
    <property type="entry name" value="BASIC AMINO ACID ANTIPORTER YFCC-RELATED"/>
    <property type="match status" value="1"/>
</dbReference>
<evidence type="ECO:0000256" key="3">
    <source>
        <dbReference type="ARBA" id="ARBA00022692"/>
    </source>
</evidence>
<evidence type="ECO:0000313" key="8">
    <source>
        <dbReference type="Proteomes" id="UP000823900"/>
    </source>
</evidence>
<feature type="transmembrane region" description="Helical" evidence="6">
    <location>
        <begin position="264"/>
        <end position="282"/>
    </location>
</feature>
<feature type="transmembrane region" description="Helical" evidence="6">
    <location>
        <begin position="288"/>
        <end position="308"/>
    </location>
</feature>
<evidence type="ECO:0000256" key="2">
    <source>
        <dbReference type="ARBA" id="ARBA00022475"/>
    </source>
</evidence>
<feature type="transmembrane region" description="Helical" evidence="6">
    <location>
        <begin position="174"/>
        <end position="194"/>
    </location>
</feature>
<evidence type="ECO:0008006" key="9">
    <source>
        <dbReference type="Google" id="ProtNLM"/>
    </source>
</evidence>
<keyword evidence="4 6" id="KW-1133">Transmembrane helix</keyword>
<dbReference type="Pfam" id="PF03606">
    <property type="entry name" value="DcuC"/>
    <property type="match status" value="1"/>
</dbReference>
<gene>
    <name evidence="7" type="ORF">IAA07_13055</name>
</gene>
<feature type="transmembrane region" description="Helical" evidence="6">
    <location>
        <begin position="447"/>
        <end position="468"/>
    </location>
</feature>
<feature type="transmembrane region" description="Helical" evidence="6">
    <location>
        <begin position="148"/>
        <end position="167"/>
    </location>
</feature>
<keyword evidence="2" id="KW-1003">Cell membrane</keyword>
<dbReference type="GO" id="GO:0005886">
    <property type="term" value="C:plasma membrane"/>
    <property type="evidence" value="ECO:0007669"/>
    <property type="project" value="UniProtKB-SubCell"/>
</dbReference>
<dbReference type="PANTHER" id="PTHR43652:SF2">
    <property type="entry name" value="BASIC AMINO ACID ANTIPORTER YFCC-RELATED"/>
    <property type="match status" value="1"/>
</dbReference>
<feature type="transmembrane region" description="Helical" evidence="6">
    <location>
        <begin position="361"/>
        <end position="381"/>
    </location>
</feature>
<feature type="transmembrane region" description="Helical" evidence="6">
    <location>
        <begin position="79"/>
        <end position="99"/>
    </location>
</feature>
<feature type="transmembrane region" description="Helical" evidence="6">
    <location>
        <begin position="422"/>
        <end position="440"/>
    </location>
</feature>
<feature type="transmembrane region" description="Helical" evidence="6">
    <location>
        <begin position="125"/>
        <end position="142"/>
    </location>
</feature>
<evidence type="ECO:0000256" key="4">
    <source>
        <dbReference type="ARBA" id="ARBA00022989"/>
    </source>
</evidence>
<dbReference type="AlphaFoldDB" id="A0A9D2HKE8"/>
<dbReference type="InterPro" id="IPR018385">
    <property type="entry name" value="C4_dicarb_anaerob_car-like"/>
</dbReference>
<organism evidence="7 8">
    <name type="scientific">Candidatus Lachnoclostridium stercoravium</name>
    <dbReference type="NCBI Taxonomy" id="2838633"/>
    <lineage>
        <taxon>Bacteria</taxon>
        <taxon>Bacillati</taxon>
        <taxon>Bacillota</taxon>
        <taxon>Clostridia</taxon>
        <taxon>Lachnospirales</taxon>
        <taxon>Lachnospiraceae</taxon>
    </lineage>
</organism>
<feature type="transmembrane region" description="Helical" evidence="6">
    <location>
        <begin position="206"/>
        <end position="228"/>
    </location>
</feature>
<proteinExistence type="predicted"/>
<comment type="subcellular location">
    <subcellularLocation>
        <location evidence="1">Cell membrane</location>
        <topology evidence="1">Multi-pass membrane protein</topology>
    </subcellularLocation>
</comment>
<keyword evidence="3 6" id="KW-0812">Transmembrane</keyword>
<reference evidence="7" key="1">
    <citation type="journal article" date="2021" name="PeerJ">
        <title>Extensive microbial diversity within the chicken gut microbiome revealed by metagenomics and culture.</title>
        <authorList>
            <person name="Gilroy R."/>
            <person name="Ravi A."/>
            <person name="Getino M."/>
            <person name="Pursley I."/>
            <person name="Horton D.L."/>
            <person name="Alikhan N.F."/>
            <person name="Baker D."/>
            <person name="Gharbi K."/>
            <person name="Hall N."/>
            <person name="Watson M."/>
            <person name="Adriaenssens E.M."/>
            <person name="Foster-Nyarko E."/>
            <person name="Jarju S."/>
            <person name="Secka A."/>
            <person name="Antonio M."/>
            <person name="Oren A."/>
            <person name="Chaudhuri R.R."/>
            <person name="La Ragione R."/>
            <person name="Hildebrand F."/>
            <person name="Pallen M.J."/>
        </authorList>
    </citation>
    <scope>NUCLEOTIDE SEQUENCE</scope>
    <source>
        <strain evidence="7">CHK178-16964</strain>
    </source>
</reference>
<keyword evidence="5 6" id="KW-0472">Membrane</keyword>
<evidence type="ECO:0000256" key="1">
    <source>
        <dbReference type="ARBA" id="ARBA00004651"/>
    </source>
</evidence>
<dbReference type="InterPro" id="IPR051679">
    <property type="entry name" value="DASS-Related_Transporters"/>
</dbReference>
<sequence length="470" mass="51940">MNTDSGKSKKRWEIPHILVILIVMSAMSALLTWVLPAGAYDRAYNEVTGHLTAVPGTFHYIERTPVSFFELFISLEESLVATADIAFMIFCVYSSCYLLEKTGTLDSLISHLLRFIQRHERFEKLWLASIIIFFSVWASTGALSYEEILPFVPVFVLVSIALGYDAMVGLGLSIIPVGMGFASATINPFTVGVAQALTDVPLFSGLAYRFLILGVMTVLTVIYVLYYAGKVKKDPSSSLTHGIDYSDMKPDSSLLYTPMTAERFLILLGLIASLIFMTWGVLSDGWYLDEVAAVFLMLAIISGFLNGWTSNKIAMTLVEGFGQGALSAFLIGVGRAVSIILEKGNIMDTIIYRFVTIAEDLSIYLNGFLMLLFQTFLNLLIPSGSAQATASMPIITPIADMIGMSRQTAVLIFQFGDGYSNLIWPTSFMLVACATARIPLYKYYKWLLPFMGICFIAQCFFVFGAIYIGY</sequence>
<protein>
    <recommendedName>
        <fullName evidence="9">C4-dicarboxylate ABC transporter</fullName>
    </recommendedName>
</protein>
<dbReference type="EMBL" id="DWZA01000107">
    <property type="protein sequence ID" value="HJA72477.1"/>
    <property type="molecule type" value="Genomic_DNA"/>
</dbReference>
<comment type="caution">
    <text evidence="7">The sequence shown here is derived from an EMBL/GenBank/DDBJ whole genome shotgun (WGS) entry which is preliminary data.</text>
</comment>
<evidence type="ECO:0000256" key="6">
    <source>
        <dbReference type="SAM" id="Phobius"/>
    </source>
</evidence>
<feature type="transmembrane region" description="Helical" evidence="6">
    <location>
        <begin position="12"/>
        <end position="35"/>
    </location>
</feature>
<name>A0A9D2HKE8_9FIRM</name>
<evidence type="ECO:0000256" key="5">
    <source>
        <dbReference type="ARBA" id="ARBA00023136"/>
    </source>
</evidence>
<evidence type="ECO:0000313" key="7">
    <source>
        <dbReference type="EMBL" id="HJA72477.1"/>
    </source>
</evidence>
<accession>A0A9D2HKE8</accession>